<dbReference type="EMBL" id="BAABKY010000002">
    <property type="protein sequence ID" value="GAA5075534.1"/>
    <property type="molecule type" value="Genomic_DNA"/>
</dbReference>
<feature type="coiled-coil region" evidence="1">
    <location>
        <begin position="33"/>
        <end position="60"/>
    </location>
</feature>
<evidence type="ECO:0000313" key="2">
    <source>
        <dbReference type="EMBL" id="GAA5075534.1"/>
    </source>
</evidence>
<evidence type="ECO:0008006" key="4">
    <source>
        <dbReference type="Google" id="ProtNLM"/>
    </source>
</evidence>
<accession>A0ABP9LG80</accession>
<organism evidence="2 3">
    <name type="scientific">Lysobacter panacisoli</name>
    <dbReference type="NCBI Taxonomy" id="1255263"/>
    <lineage>
        <taxon>Bacteria</taxon>
        <taxon>Pseudomonadati</taxon>
        <taxon>Pseudomonadota</taxon>
        <taxon>Gammaproteobacteria</taxon>
        <taxon>Lysobacterales</taxon>
        <taxon>Lysobacteraceae</taxon>
        <taxon>Lysobacter</taxon>
    </lineage>
</organism>
<protein>
    <recommendedName>
        <fullName evidence="4">DUF2570 domain-containing protein</fullName>
    </recommendedName>
</protein>
<reference evidence="3" key="1">
    <citation type="journal article" date="2019" name="Int. J. Syst. Evol. Microbiol.">
        <title>The Global Catalogue of Microorganisms (GCM) 10K type strain sequencing project: providing services to taxonomists for standard genome sequencing and annotation.</title>
        <authorList>
            <consortium name="The Broad Institute Genomics Platform"/>
            <consortium name="The Broad Institute Genome Sequencing Center for Infectious Disease"/>
            <person name="Wu L."/>
            <person name="Ma J."/>
        </authorList>
    </citation>
    <scope>NUCLEOTIDE SEQUENCE [LARGE SCALE GENOMIC DNA]</scope>
    <source>
        <strain evidence="3">JCM 19212</strain>
    </source>
</reference>
<comment type="caution">
    <text evidence="2">The sequence shown here is derived from an EMBL/GenBank/DDBJ whole genome shotgun (WGS) entry which is preliminary data.</text>
</comment>
<evidence type="ECO:0000256" key="1">
    <source>
        <dbReference type="SAM" id="Coils"/>
    </source>
</evidence>
<keyword evidence="1" id="KW-0175">Coiled coil</keyword>
<dbReference type="RefSeq" id="WP_158985728.1">
    <property type="nucleotide sequence ID" value="NZ_BAABKY010000002.1"/>
</dbReference>
<gene>
    <name evidence="2" type="ORF">GCM10025759_19160</name>
</gene>
<name>A0ABP9LG80_9GAMM</name>
<keyword evidence="3" id="KW-1185">Reference proteome</keyword>
<sequence length="112" mass="11919">MSWKAAGALILLIAAFALGWYSGALAGRLGKANAAQKATAERLSEVLKAQEADKARAEKLQKTLDKLPRSQGVIREVVRENPSGCVLPQPVVDGLRDAIRKANASREVSANP</sequence>
<proteinExistence type="predicted"/>
<evidence type="ECO:0000313" key="3">
    <source>
        <dbReference type="Proteomes" id="UP001501083"/>
    </source>
</evidence>
<dbReference type="Proteomes" id="UP001501083">
    <property type="component" value="Unassembled WGS sequence"/>
</dbReference>